<evidence type="ECO:0000256" key="1">
    <source>
        <dbReference type="SAM" id="MobiDB-lite"/>
    </source>
</evidence>
<dbReference type="Proteomes" id="UP000028999">
    <property type="component" value="Unassembled WGS sequence"/>
</dbReference>
<feature type="compositionally biased region" description="Polar residues" evidence="1">
    <location>
        <begin position="15"/>
        <end position="32"/>
    </location>
</feature>
<proteinExistence type="predicted"/>
<name>A0A078G9T6_BRANA</name>
<dbReference type="AlphaFoldDB" id="A0A078G9T6"/>
<organism evidence="2 3">
    <name type="scientific">Brassica napus</name>
    <name type="common">Rape</name>
    <dbReference type="NCBI Taxonomy" id="3708"/>
    <lineage>
        <taxon>Eukaryota</taxon>
        <taxon>Viridiplantae</taxon>
        <taxon>Streptophyta</taxon>
        <taxon>Embryophyta</taxon>
        <taxon>Tracheophyta</taxon>
        <taxon>Spermatophyta</taxon>
        <taxon>Magnoliopsida</taxon>
        <taxon>eudicotyledons</taxon>
        <taxon>Gunneridae</taxon>
        <taxon>Pentapetalae</taxon>
        <taxon>rosids</taxon>
        <taxon>malvids</taxon>
        <taxon>Brassicales</taxon>
        <taxon>Brassicaceae</taxon>
        <taxon>Brassiceae</taxon>
        <taxon>Brassica</taxon>
    </lineage>
</organism>
<accession>A0A078G9T6</accession>
<protein>
    <submittedName>
        <fullName evidence="2">BnaA04g05690D protein</fullName>
    </submittedName>
</protein>
<gene>
    <name evidence="2" type="primary">BnaA04g05690D</name>
    <name evidence="2" type="ORF">GSBRNA2T00021726001</name>
</gene>
<dbReference type="Gramene" id="CDY23190">
    <property type="protein sequence ID" value="CDY23190"/>
    <property type="gene ID" value="GSBRNA2T00021726001"/>
</dbReference>
<keyword evidence="3" id="KW-1185">Reference proteome</keyword>
<evidence type="ECO:0000313" key="3">
    <source>
        <dbReference type="Proteomes" id="UP000028999"/>
    </source>
</evidence>
<dbReference type="PaxDb" id="3708-A0A078G9T6"/>
<sequence length="80" mass="8286">MERSMPESGGPLASRQRQGRPSVTIAAQQDSVGGTGLKGATAALHGISCTSDEKNVLLHPPTLLPRVTWVEVVAGPLAVK</sequence>
<reference evidence="2 3" key="1">
    <citation type="journal article" date="2014" name="Science">
        <title>Plant genetics. Early allopolyploid evolution in the post-Neolithic Brassica napus oilseed genome.</title>
        <authorList>
            <person name="Chalhoub B."/>
            <person name="Denoeud F."/>
            <person name="Liu S."/>
            <person name="Parkin I.A."/>
            <person name="Tang H."/>
            <person name="Wang X."/>
            <person name="Chiquet J."/>
            <person name="Belcram H."/>
            <person name="Tong C."/>
            <person name="Samans B."/>
            <person name="Correa M."/>
            <person name="Da Silva C."/>
            <person name="Just J."/>
            <person name="Falentin C."/>
            <person name="Koh C.S."/>
            <person name="Le Clainche I."/>
            <person name="Bernard M."/>
            <person name="Bento P."/>
            <person name="Noel B."/>
            <person name="Labadie K."/>
            <person name="Alberti A."/>
            <person name="Charles M."/>
            <person name="Arnaud D."/>
            <person name="Guo H."/>
            <person name="Daviaud C."/>
            <person name="Alamery S."/>
            <person name="Jabbari K."/>
            <person name="Zhao M."/>
            <person name="Edger P.P."/>
            <person name="Chelaifa H."/>
            <person name="Tack D."/>
            <person name="Lassalle G."/>
            <person name="Mestiri I."/>
            <person name="Schnel N."/>
            <person name="Le Paslier M.C."/>
            <person name="Fan G."/>
            <person name="Renault V."/>
            <person name="Bayer P.E."/>
            <person name="Golicz A.A."/>
            <person name="Manoli S."/>
            <person name="Lee T.H."/>
            <person name="Thi V.H."/>
            <person name="Chalabi S."/>
            <person name="Hu Q."/>
            <person name="Fan C."/>
            <person name="Tollenaere R."/>
            <person name="Lu Y."/>
            <person name="Battail C."/>
            <person name="Shen J."/>
            <person name="Sidebottom C.H."/>
            <person name="Wang X."/>
            <person name="Canaguier A."/>
            <person name="Chauveau A."/>
            <person name="Berard A."/>
            <person name="Deniot G."/>
            <person name="Guan M."/>
            <person name="Liu Z."/>
            <person name="Sun F."/>
            <person name="Lim Y.P."/>
            <person name="Lyons E."/>
            <person name="Town C.D."/>
            <person name="Bancroft I."/>
            <person name="Wang X."/>
            <person name="Meng J."/>
            <person name="Ma J."/>
            <person name="Pires J.C."/>
            <person name="King G.J."/>
            <person name="Brunel D."/>
            <person name="Delourme R."/>
            <person name="Renard M."/>
            <person name="Aury J.M."/>
            <person name="Adams K.L."/>
            <person name="Batley J."/>
            <person name="Snowdon R.J."/>
            <person name="Tost J."/>
            <person name="Edwards D."/>
            <person name="Zhou Y."/>
            <person name="Hua W."/>
            <person name="Sharpe A.G."/>
            <person name="Paterson A.H."/>
            <person name="Guan C."/>
            <person name="Wincker P."/>
        </authorList>
    </citation>
    <scope>NUCLEOTIDE SEQUENCE [LARGE SCALE GENOMIC DNA]</scope>
    <source>
        <strain evidence="3">cv. Darmor-bzh</strain>
    </source>
</reference>
<dbReference type="OMA" id="TCATNPV"/>
<dbReference type="EMBL" id="LK032141">
    <property type="protein sequence ID" value="CDY23190.1"/>
    <property type="molecule type" value="Genomic_DNA"/>
</dbReference>
<evidence type="ECO:0000313" key="2">
    <source>
        <dbReference type="EMBL" id="CDY23190.1"/>
    </source>
</evidence>
<feature type="region of interest" description="Disordered" evidence="1">
    <location>
        <begin position="1"/>
        <end position="34"/>
    </location>
</feature>